<dbReference type="EMBL" id="LABZ01000044">
    <property type="protein sequence ID" value="KMO43571.1"/>
    <property type="molecule type" value="Genomic_DNA"/>
</dbReference>
<name>A0A0J6VW82_9HYPH</name>
<evidence type="ECO:0000256" key="8">
    <source>
        <dbReference type="ARBA" id="ARBA00023136"/>
    </source>
</evidence>
<dbReference type="PANTHER" id="PTHR30614">
    <property type="entry name" value="MEMBRANE COMPONENT OF AMINO ACID ABC TRANSPORTER"/>
    <property type="match status" value="1"/>
</dbReference>
<dbReference type="InterPro" id="IPR043429">
    <property type="entry name" value="ArtM/GltK/GlnP/TcyL/YhdX-like"/>
</dbReference>
<evidence type="ECO:0000259" key="10">
    <source>
        <dbReference type="PROSITE" id="PS50928"/>
    </source>
</evidence>
<gene>
    <name evidence="11" type="ORF">VQ03_07735</name>
</gene>
<keyword evidence="6" id="KW-0029">Amino-acid transport</keyword>
<evidence type="ECO:0000256" key="7">
    <source>
        <dbReference type="ARBA" id="ARBA00022989"/>
    </source>
</evidence>
<evidence type="ECO:0000256" key="5">
    <source>
        <dbReference type="ARBA" id="ARBA00022692"/>
    </source>
</evidence>
<proteinExistence type="inferred from homology"/>
<dbReference type="InterPro" id="IPR010065">
    <property type="entry name" value="AA_ABC_transptr_permease_3TM"/>
</dbReference>
<evidence type="ECO:0000313" key="11">
    <source>
        <dbReference type="EMBL" id="KMO43571.1"/>
    </source>
</evidence>
<keyword evidence="12" id="KW-1185">Reference proteome</keyword>
<evidence type="ECO:0000256" key="1">
    <source>
        <dbReference type="ARBA" id="ARBA00004429"/>
    </source>
</evidence>
<evidence type="ECO:0000313" key="12">
    <source>
        <dbReference type="Proteomes" id="UP000036449"/>
    </source>
</evidence>
<dbReference type="Gene3D" id="1.10.3720.10">
    <property type="entry name" value="MetI-like"/>
    <property type="match status" value="1"/>
</dbReference>
<keyword evidence="4" id="KW-1003">Cell membrane</keyword>
<dbReference type="InterPro" id="IPR000515">
    <property type="entry name" value="MetI-like"/>
</dbReference>
<dbReference type="Proteomes" id="UP000036449">
    <property type="component" value="Unassembled WGS sequence"/>
</dbReference>
<keyword evidence="3 9" id="KW-0813">Transport</keyword>
<feature type="domain" description="ABC transmembrane type-1" evidence="10">
    <location>
        <begin position="19"/>
        <end position="207"/>
    </location>
</feature>
<reference evidence="11 12" key="1">
    <citation type="submission" date="2015-03" db="EMBL/GenBank/DDBJ databases">
        <title>Genome sequencing of Methylobacterium tarhaniae DSM 25844.</title>
        <authorList>
            <person name="Chaudhry V."/>
            <person name="Patil P.B."/>
        </authorList>
    </citation>
    <scope>NUCLEOTIDE SEQUENCE [LARGE SCALE GENOMIC DNA]</scope>
    <source>
        <strain evidence="11 12">DSM 25844</strain>
    </source>
</reference>
<feature type="transmembrane region" description="Helical" evidence="9">
    <location>
        <begin position="21"/>
        <end position="43"/>
    </location>
</feature>
<dbReference type="GO" id="GO:0022857">
    <property type="term" value="F:transmembrane transporter activity"/>
    <property type="evidence" value="ECO:0007669"/>
    <property type="project" value="InterPro"/>
</dbReference>
<dbReference type="PROSITE" id="PS50928">
    <property type="entry name" value="ABC_TM1"/>
    <property type="match status" value="1"/>
</dbReference>
<evidence type="ECO:0000256" key="2">
    <source>
        <dbReference type="ARBA" id="ARBA00010072"/>
    </source>
</evidence>
<dbReference type="GO" id="GO:0043190">
    <property type="term" value="C:ATP-binding cassette (ABC) transporter complex"/>
    <property type="evidence" value="ECO:0007669"/>
    <property type="project" value="InterPro"/>
</dbReference>
<feature type="transmembrane region" description="Helical" evidence="9">
    <location>
        <begin position="188"/>
        <end position="207"/>
    </location>
</feature>
<dbReference type="NCBIfam" id="TIGR01726">
    <property type="entry name" value="HEQRo_perm_3TM"/>
    <property type="match status" value="1"/>
</dbReference>
<dbReference type="AlphaFoldDB" id="A0A0J6VW82"/>
<keyword evidence="7 9" id="KW-1133">Transmembrane helix</keyword>
<keyword evidence="5 9" id="KW-0812">Transmembrane</keyword>
<evidence type="ECO:0000256" key="3">
    <source>
        <dbReference type="ARBA" id="ARBA00022448"/>
    </source>
</evidence>
<evidence type="ECO:0000256" key="9">
    <source>
        <dbReference type="RuleBase" id="RU363032"/>
    </source>
</evidence>
<dbReference type="PANTHER" id="PTHR30614:SF0">
    <property type="entry name" value="L-CYSTINE TRANSPORT SYSTEM PERMEASE PROTEIN TCYL"/>
    <property type="match status" value="1"/>
</dbReference>
<dbReference type="PATRIC" id="fig|1187852.3.peg.5081"/>
<dbReference type="Pfam" id="PF00528">
    <property type="entry name" value="BPD_transp_1"/>
    <property type="match status" value="1"/>
</dbReference>
<evidence type="ECO:0000256" key="6">
    <source>
        <dbReference type="ARBA" id="ARBA00022970"/>
    </source>
</evidence>
<dbReference type="SUPFAM" id="SSF161098">
    <property type="entry name" value="MetI-like"/>
    <property type="match status" value="1"/>
</dbReference>
<comment type="similarity">
    <text evidence="2">Belongs to the binding-protein-dependent transport system permease family. HisMQ subfamily.</text>
</comment>
<protein>
    <submittedName>
        <fullName evidence="11">Amino acid ABC transporter permease</fullName>
    </submittedName>
</protein>
<dbReference type="OrthoDB" id="7190458at2"/>
<keyword evidence="8 9" id="KW-0472">Membrane</keyword>
<dbReference type="GO" id="GO:0006865">
    <property type="term" value="P:amino acid transport"/>
    <property type="evidence" value="ECO:0007669"/>
    <property type="project" value="UniProtKB-KW"/>
</dbReference>
<dbReference type="InterPro" id="IPR035906">
    <property type="entry name" value="MetI-like_sf"/>
</dbReference>
<accession>A0A0J6VW82</accession>
<organism evidence="11 12">
    <name type="scientific">Methylobacterium tarhaniae</name>
    <dbReference type="NCBI Taxonomy" id="1187852"/>
    <lineage>
        <taxon>Bacteria</taxon>
        <taxon>Pseudomonadati</taxon>
        <taxon>Pseudomonadota</taxon>
        <taxon>Alphaproteobacteria</taxon>
        <taxon>Hyphomicrobiales</taxon>
        <taxon>Methylobacteriaceae</taxon>
        <taxon>Methylobacterium</taxon>
    </lineage>
</organism>
<feature type="transmembrane region" description="Helical" evidence="9">
    <location>
        <begin position="132"/>
        <end position="154"/>
    </location>
</feature>
<dbReference type="RefSeq" id="WP_048450295.1">
    <property type="nucleotide sequence ID" value="NZ_JBNNPJ010000078.1"/>
</dbReference>
<sequence length="220" mass="24211">MDFDLAYLMAQGPALMRGLWLTVQVSLISIVLSVLVGLLGAAVRVLEVPVLDRVVAAYVEFIRNTPMLAQLFFIFYGLPGIGLKLSLFWSGVLCLTLWAGAYQIENLRGGLATVGKGLREASYALGLTPWRFFHLVAAPLAIRVALPAMLNTAISLLKNSSYLQAIGLAELTYVAIDRISMDFRTLEMFAAICVIYLALVLVLSFLASRLEFRLNAPFRH</sequence>
<dbReference type="CDD" id="cd06261">
    <property type="entry name" value="TM_PBP2"/>
    <property type="match status" value="1"/>
</dbReference>
<comment type="subcellular location">
    <subcellularLocation>
        <location evidence="1">Cell inner membrane</location>
        <topology evidence="1">Multi-pass membrane protein</topology>
    </subcellularLocation>
    <subcellularLocation>
        <location evidence="9">Cell membrane</location>
        <topology evidence="9">Multi-pass membrane protein</topology>
    </subcellularLocation>
</comment>
<evidence type="ECO:0000256" key="4">
    <source>
        <dbReference type="ARBA" id="ARBA00022475"/>
    </source>
</evidence>
<comment type="caution">
    <text evidence="11">The sequence shown here is derived from an EMBL/GenBank/DDBJ whole genome shotgun (WGS) entry which is preliminary data.</text>
</comment>